<feature type="region of interest" description="Disordered" evidence="1">
    <location>
        <begin position="47"/>
        <end position="68"/>
    </location>
</feature>
<reference evidence="3 4" key="1">
    <citation type="submission" date="2023-08" db="EMBL/GenBank/DDBJ databases">
        <title>Black Yeasts Isolated from many extreme environments.</title>
        <authorList>
            <person name="Coleine C."/>
            <person name="Stajich J.E."/>
            <person name="Selbmann L."/>
        </authorList>
    </citation>
    <scope>NUCLEOTIDE SEQUENCE [LARGE SCALE GENOMIC DNA]</scope>
    <source>
        <strain evidence="3 4">CCFEE 5910</strain>
    </source>
</reference>
<feature type="compositionally biased region" description="Polar residues" evidence="1">
    <location>
        <begin position="58"/>
        <end position="68"/>
    </location>
</feature>
<dbReference type="GO" id="GO:0005634">
    <property type="term" value="C:nucleus"/>
    <property type="evidence" value="ECO:0007669"/>
    <property type="project" value="TreeGrafter"/>
</dbReference>
<dbReference type="EMBL" id="JAVRRJ010000003">
    <property type="protein sequence ID" value="KAK5086909.1"/>
    <property type="molecule type" value="Genomic_DNA"/>
</dbReference>
<dbReference type="GO" id="GO:0016887">
    <property type="term" value="F:ATP hydrolysis activity"/>
    <property type="evidence" value="ECO:0007669"/>
    <property type="project" value="InterPro"/>
</dbReference>
<evidence type="ECO:0000313" key="3">
    <source>
        <dbReference type="EMBL" id="KAK5086909.1"/>
    </source>
</evidence>
<organism evidence="3 4">
    <name type="scientific">Lithohypha guttulata</name>
    <dbReference type="NCBI Taxonomy" id="1690604"/>
    <lineage>
        <taxon>Eukaryota</taxon>
        <taxon>Fungi</taxon>
        <taxon>Dikarya</taxon>
        <taxon>Ascomycota</taxon>
        <taxon>Pezizomycotina</taxon>
        <taxon>Eurotiomycetes</taxon>
        <taxon>Chaetothyriomycetidae</taxon>
        <taxon>Chaetothyriales</taxon>
        <taxon>Trichomeriaceae</taxon>
        <taxon>Lithohypha</taxon>
    </lineage>
</organism>
<name>A0AAN7YI26_9EURO</name>
<dbReference type="Pfam" id="PF00004">
    <property type="entry name" value="AAA"/>
    <property type="match status" value="1"/>
</dbReference>
<dbReference type="CDD" id="cd00009">
    <property type="entry name" value="AAA"/>
    <property type="match status" value="1"/>
</dbReference>
<dbReference type="GO" id="GO:0003677">
    <property type="term" value="F:DNA binding"/>
    <property type="evidence" value="ECO:0007669"/>
    <property type="project" value="TreeGrafter"/>
</dbReference>
<evidence type="ECO:0000256" key="1">
    <source>
        <dbReference type="SAM" id="MobiDB-lite"/>
    </source>
</evidence>
<proteinExistence type="predicted"/>
<dbReference type="SMART" id="SM00382">
    <property type="entry name" value="AAA"/>
    <property type="match status" value="1"/>
</dbReference>
<dbReference type="AlphaFoldDB" id="A0AAN7YI26"/>
<dbReference type="InterPro" id="IPR003593">
    <property type="entry name" value="AAA+_ATPase"/>
</dbReference>
<feature type="domain" description="AAA+ ATPase" evidence="2">
    <location>
        <begin position="299"/>
        <end position="464"/>
    </location>
</feature>
<feature type="region of interest" description="Disordered" evidence="1">
    <location>
        <begin position="1"/>
        <end position="29"/>
    </location>
</feature>
<dbReference type="InterPro" id="IPR027417">
    <property type="entry name" value="P-loop_NTPase"/>
</dbReference>
<feature type="region of interest" description="Disordered" evidence="1">
    <location>
        <begin position="888"/>
        <end position="927"/>
    </location>
</feature>
<dbReference type="GO" id="GO:0005524">
    <property type="term" value="F:ATP binding"/>
    <property type="evidence" value="ECO:0007669"/>
    <property type="project" value="InterPro"/>
</dbReference>
<evidence type="ECO:0000313" key="4">
    <source>
        <dbReference type="Proteomes" id="UP001309876"/>
    </source>
</evidence>
<protein>
    <submittedName>
        <fullName evidence="3">Chromosome transmission fidelity protein 18</fullName>
    </submittedName>
</protein>
<dbReference type="PANTHER" id="PTHR23389:SF3">
    <property type="entry name" value="CHROMOSOME TRANSMISSION FIDELITY PROTEIN 18 HOMOLOG"/>
    <property type="match status" value="1"/>
</dbReference>
<feature type="compositionally biased region" description="Low complexity" evidence="1">
    <location>
        <begin position="8"/>
        <end position="26"/>
    </location>
</feature>
<keyword evidence="4" id="KW-1185">Reference proteome</keyword>
<dbReference type="Proteomes" id="UP001309876">
    <property type="component" value="Unassembled WGS sequence"/>
</dbReference>
<dbReference type="PANTHER" id="PTHR23389">
    <property type="entry name" value="CHROMOSOME TRANSMISSION FIDELITY FACTOR 18"/>
    <property type="match status" value="1"/>
</dbReference>
<dbReference type="InterPro" id="IPR003959">
    <property type="entry name" value="ATPase_AAA_core"/>
</dbReference>
<dbReference type="SUPFAM" id="SSF52540">
    <property type="entry name" value="P-loop containing nucleoside triphosphate hydrolases"/>
    <property type="match status" value="1"/>
</dbReference>
<accession>A0AAN7YI26</accession>
<dbReference type="Gene3D" id="3.40.50.300">
    <property type="entry name" value="P-loop containing nucleotide triphosphate hydrolases"/>
    <property type="match status" value="1"/>
</dbReference>
<evidence type="ECO:0000259" key="2">
    <source>
        <dbReference type="SMART" id="SM00382"/>
    </source>
</evidence>
<sequence length="1012" mass="111231">MIEVPAMSLSSSPVVYPASSPAALSVHPPKPKRKLFQKFDFQQPLLKKPRLSEPNYKPSENTRTSWTDNAVEKCLDSTVTPTTNSRPVSDEQLNSLPPQPQEIAAKLLLLSDTTSSHLDAPSSASLPLNLGRGLTRKTINLQTTSGGSIRVIPRKKQATQTYEQVIAGRSVTNEGRAKRAYYGVDIHELVNEAKIQRELDQAEKELRAQREADIDIQPSIELARPQSSHSETGRRVSKHQMWTEKYRAKKFTELVGDERTHRSVLRWLKAWDNIVFPGAAKKKTKKVYEDNNDGQEQQHRKIMLLTGPPGLGKTTLAHVCAKQAGYEVLEINASDDRSRDVVKGRIKDALGTETVRGIQEEGKTRKAGRPVCVVVDEVDGVVTGSGGSGGEGGFMKALIDLVQLDQKNASMNTTAPTATQSKRKGDKFKMLRPLILICNDVYAPSLRPLRNSSMAEIVHVRRPPIDKVIARLKSVFEKENIRCDNDAVRRLCEDCWGMGSRKQNSNTAKGAGEGDIRGVLVQGEWFASKLRISDSGADSRLTRKWVEAQLSETPLKGHKGLGRGGIREVIDRIFLEGAGLPHQQTALSADEARQIKESENHALGVADLRKRSAIHALREMANTCGDHDRLMTDCFQTYTSQVFQDDTFLSKPNASYDWLHFHDSLSGRIFSGQEWELGGYLSTSACAFHNLFASMEGTSSSSNDVEKQENMELAHPFSGSRADFASHEALKQNRTALVEMQSGFSADLLRLFSSIDNVAAELVPHVYRMISPDVKPVVVGGSAGGPSVASVRKESERNCVGRSVGVMSALNVSFEKVRIENEREGSSMGTMNGGWAFRMEPPIDSLSAYHFSGSSSSSKATTATSQPTRYAIRQVLDQELRKEKVLQASAARQARGSGALSEKFVQTPREERENVRPLSKGQDPNQKKTTVVRRDFFGRPIENLNIIAAPAPSNGKGIDASSIAKSTATKGKALSVTTSGENEDDRIWVSFNEGSSTAVRKPITLSDLLEGF</sequence>
<comment type="caution">
    <text evidence="3">The sequence shown here is derived from an EMBL/GenBank/DDBJ whole genome shotgun (WGS) entry which is preliminary data.</text>
</comment>
<feature type="compositionally biased region" description="Low complexity" evidence="1">
    <location>
        <begin position="888"/>
        <end position="900"/>
    </location>
</feature>
<gene>
    <name evidence="3" type="primary">ctf18</name>
    <name evidence="3" type="ORF">LTR05_004079</name>
</gene>